<evidence type="ECO:0000313" key="4">
    <source>
        <dbReference type="Proteomes" id="UP001177212"/>
    </source>
</evidence>
<evidence type="ECO:0000313" key="3">
    <source>
        <dbReference type="EMBL" id="MDP2566436.1"/>
    </source>
</evidence>
<protein>
    <recommendedName>
        <fullName evidence="5">TrfB transcriptional repressor protein domain-containing protein</fullName>
    </recommendedName>
</protein>
<evidence type="ECO:0008006" key="5">
    <source>
        <dbReference type="Google" id="ProtNLM"/>
    </source>
</evidence>
<sequence length="71" mass="8017">MTFEQLEVLAKLMRGDKKSLAYQAAKLVLVDGMSQVDTANVLEAKTNTVNNGVTRYRNAHEEIKKVYLMDN</sequence>
<gene>
    <name evidence="3" type="ORF">Q8W34_17450</name>
</gene>
<proteinExistence type="predicted"/>
<dbReference type="EMBL" id="JAUYVT010000020">
    <property type="protein sequence ID" value="MDP2566436.1"/>
    <property type="molecule type" value="Genomic_DNA"/>
</dbReference>
<accession>A0ABT9FIX1</accession>
<keyword evidence="1" id="KW-0805">Transcription regulation</keyword>
<name>A0ABT9FIX1_9GAMM</name>
<comment type="caution">
    <text evidence="3">The sequence shown here is derived from an EMBL/GenBank/DDBJ whole genome shotgun (WGS) entry which is preliminary data.</text>
</comment>
<keyword evidence="4" id="KW-1185">Reference proteome</keyword>
<keyword evidence="2" id="KW-0804">Transcription</keyword>
<organism evidence="3 4">
    <name type="scientific">Pseudoalteromonas marina</name>
    <dbReference type="NCBI Taxonomy" id="267375"/>
    <lineage>
        <taxon>Bacteria</taxon>
        <taxon>Pseudomonadati</taxon>
        <taxon>Pseudomonadota</taxon>
        <taxon>Gammaproteobacteria</taxon>
        <taxon>Alteromonadales</taxon>
        <taxon>Pseudoalteromonadaceae</taxon>
        <taxon>Pseudoalteromonas</taxon>
    </lineage>
</organism>
<reference evidence="3" key="1">
    <citation type="submission" date="2023-07" db="EMBL/GenBank/DDBJ databases">
        <title>Genome content predicts the carbon catabolic preferences of heterotrophic bacteria.</title>
        <authorList>
            <person name="Gralka M."/>
        </authorList>
    </citation>
    <scope>NUCLEOTIDE SEQUENCE</scope>
    <source>
        <strain evidence="3">4G09</strain>
    </source>
</reference>
<dbReference type="Proteomes" id="UP001177212">
    <property type="component" value="Unassembled WGS sequence"/>
</dbReference>
<dbReference type="Gene3D" id="1.10.10.2690">
    <property type="match status" value="1"/>
</dbReference>
<dbReference type="InterPro" id="IPR053721">
    <property type="entry name" value="Fimbrial_Adhesin_Reg"/>
</dbReference>
<dbReference type="RefSeq" id="WP_305473061.1">
    <property type="nucleotide sequence ID" value="NZ_JAUYVT010000020.1"/>
</dbReference>
<evidence type="ECO:0000256" key="2">
    <source>
        <dbReference type="ARBA" id="ARBA00023163"/>
    </source>
</evidence>
<evidence type="ECO:0000256" key="1">
    <source>
        <dbReference type="ARBA" id="ARBA00023015"/>
    </source>
</evidence>